<reference evidence="2" key="1">
    <citation type="submission" date="2020-11" db="EMBL/GenBank/DDBJ databases">
        <title>Novosphingobium aureum sp. nov., a marine bacterium isolated from sediment of a salt flat.</title>
        <authorList>
            <person name="Yoo Y."/>
            <person name="Kim J.-J."/>
        </authorList>
    </citation>
    <scope>NUCLEOTIDE SEQUENCE</scope>
    <source>
        <strain evidence="2">YJ-S2-02</strain>
    </source>
</reference>
<proteinExistence type="predicted"/>
<keyword evidence="3" id="KW-1185">Reference proteome</keyword>
<feature type="transmembrane region" description="Helical" evidence="1">
    <location>
        <begin position="66"/>
        <end position="90"/>
    </location>
</feature>
<keyword evidence="1" id="KW-1133">Transmembrane helix</keyword>
<organism evidence="2 3">
    <name type="scientific">Novosphingobium aureum</name>
    <dbReference type="NCBI Taxonomy" id="2792964"/>
    <lineage>
        <taxon>Bacteria</taxon>
        <taxon>Pseudomonadati</taxon>
        <taxon>Pseudomonadota</taxon>
        <taxon>Alphaproteobacteria</taxon>
        <taxon>Sphingomonadales</taxon>
        <taxon>Sphingomonadaceae</taxon>
        <taxon>Novosphingobium</taxon>
    </lineage>
</organism>
<dbReference type="AlphaFoldDB" id="A0A931HBF1"/>
<comment type="caution">
    <text evidence="2">The sequence shown here is derived from an EMBL/GenBank/DDBJ whole genome shotgun (WGS) entry which is preliminary data.</text>
</comment>
<dbReference type="RefSeq" id="WP_197162773.1">
    <property type="nucleotide sequence ID" value="NZ_JADZGI010000001.1"/>
</dbReference>
<accession>A0A931HBF1</accession>
<dbReference type="Proteomes" id="UP000617634">
    <property type="component" value="Unassembled WGS sequence"/>
</dbReference>
<dbReference type="EMBL" id="JADZGI010000001">
    <property type="protein sequence ID" value="MBH0112920.1"/>
    <property type="molecule type" value="Genomic_DNA"/>
</dbReference>
<feature type="transmembrane region" description="Helical" evidence="1">
    <location>
        <begin position="6"/>
        <end position="25"/>
    </location>
</feature>
<evidence type="ECO:0000313" key="2">
    <source>
        <dbReference type="EMBL" id="MBH0112920.1"/>
    </source>
</evidence>
<keyword evidence="1" id="KW-0472">Membrane</keyword>
<gene>
    <name evidence="2" type="ORF">I5E68_08145</name>
</gene>
<evidence type="ECO:0000256" key="1">
    <source>
        <dbReference type="SAM" id="Phobius"/>
    </source>
</evidence>
<name>A0A931HBF1_9SPHN</name>
<feature type="transmembrane region" description="Helical" evidence="1">
    <location>
        <begin position="37"/>
        <end position="60"/>
    </location>
</feature>
<evidence type="ECO:0000313" key="3">
    <source>
        <dbReference type="Proteomes" id="UP000617634"/>
    </source>
</evidence>
<sequence length="110" mass="11655">MSFLIGLAFIAGMASLSGVFSAVVLHRALRVPAGAWLLAASSLLGGAMATLAMLTVFSISDAAMEQALVVILIYYLIAWGLGFPACFMLVRRYRREAGRKPGGDVTAVFE</sequence>
<keyword evidence="1" id="KW-0812">Transmembrane</keyword>
<protein>
    <submittedName>
        <fullName evidence="2">Uncharacterized protein</fullName>
    </submittedName>
</protein>